<accession>A0ABQ8FN93</accession>
<evidence type="ECO:0000313" key="3">
    <source>
        <dbReference type="Proteomes" id="UP001648503"/>
    </source>
</evidence>
<reference evidence="2 3" key="1">
    <citation type="submission" date="2021-02" db="EMBL/GenBank/DDBJ databases">
        <title>Variation within the Batrachochytrium salamandrivorans European outbreak.</title>
        <authorList>
            <person name="Kelly M."/>
            <person name="Pasmans F."/>
            <person name="Shea T.P."/>
            <person name="Munoz J.F."/>
            <person name="Carranza S."/>
            <person name="Cuomo C.A."/>
            <person name="Martel A."/>
        </authorList>
    </citation>
    <scope>NUCLEOTIDE SEQUENCE [LARGE SCALE GENOMIC DNA]</scope>
    <source>
        <strain evidence="2 3">AMFP18/2</strain>
    </source>
</reference>
<keyword evidence="1" id="KW-1133">Transmembrane helix</keyword>
<protein>
    <submittedName>
        <fullName evidence="2">Uncharacterized protein</fullName>
    </submittedName>
</protein>
<evidence type="ECO:0000313" key="2">
    <source>
        <dbReference type="EMBL" id="KAH6601143.1"/>
    </source>
</evidence>
<comment type="caution">
    <text evidence="2">The sequence shown here is derived from an EMBL/GenBank/DDBJ whole genome shotgun (WGS) entry which is preliminary data.</text>
</comment>
<keyword evidence="1" id="KW-0812">Transmembrane</keyword>
<evidence type="ECO:0000256" key="1">
    <source>
        <dbReference type="SAM" id="Phobius"/>
    </source>
</evidence>
<sequence length="190" mass="20746">MGTSILPLLKHGMDLYFIQYRGGTGVGCSREPLPLICLDDLGQEWTIYTELGCVSIIALLTFIIVGLDTIIAFYFFLFSCHGKNEDFLAGAEDGCCGLAAVILSLGHYDKDVLAKSKTLSAKWRRASRFITATIQIAIIVAAASAVRIVTNPSSRPEQKSSVFVLLPCLLLSITSWIENMYDGILVLYGD</sequence>
<feature type="transmembrane region" description="Helical" evidence="1">
    <location>
        <begin position="161"/>
        <end position="177"/>
    </location>
</feature>
<feature type="transmembrane region" description="Helical" evidence="1">
    <location>
        <begin position="51"/>
        <end position="75"/>
    </location>
</feature>
<keyword evidence="3" id="KW-1185">Reference proteome</keyword>
<feature type="transmembrane region" description="Helical" evidence="1">
    <location>
        <begin position="129"/>
        <end position="149"/>
    </location>
</feature>
<keyword evidence="1" id="KW-0472">Membrane</keyword>
<dbReference type="EMBL" id="JAFCIX010000017">
    <property type="protein sequence ID" value="KAH6601143.1"/>
    <property type="molecule type" value="Genomic_DNA"/>
</dbReference>
<organism evidence="2 3">
    <name type="scientific">Batrachochytrium salamandrivorans</name>
    <dbReference type="NCBI Taxonomy" id="1357716"/>
    <lineage>
        <taxon>Eukaryota</taxon>
        <taxon>Fungi</taxon>
        <taxon>Fungi incertae sedis</taxon>
        <taxon>Chytridiomycota</taxon>
        <taxon>Chytridiomycota incertae sedis</taxon>
        <taxon>Chytridiomycetes</taxon>
        <taxon>Rhizophydiales</taxon>
        <taxon>Rhizophydiales incertae sedis</taxon>
        <taxon>Batrachochytrium</taxon>
    </lineage>
</organism>
<name>A0ABQ8FN93_9FUNG</name>
<gene>
    <name evidence="2" type="ORF">BASA50_001821</name>
</gene>
<dbReference type="Proteomes" id="UP001648503">
    <property type="component" value="Unassembled WGS sequence"/>
</dbReference>
<proteinExistence type="predicted"/>